<dbReference type="AlphaFoldDB" id="A0A1W1BRH7"/>
<name>A0A1W1BRH7_9ZZZZ</name>
<gene>
    <name evidence="1" type="ORF">MNB_SV-12-685</name>
</gene>
<organism evidence="1">
    <name type="scientific">hydrothermal vent metagenome</name>
    <dbReference type="NCBI Taxonomy" id="652676"/>
    <lineage>
        <taxon>unclassified sequences</taxon>
        <taxon>metagenomes</taxon>
        <taxon>ecological metagenomes</taxon>
    </lineage>
</organism>
<protein>
    <recommendedName>
        <fullName evidence="2">Outer membrane protein beta-barrel domain-containing protein</fullName>
    </recommendedName>
</protein>
<proteinExistence type="predicted"/>
<evidence type="ECO:0000313" key="1">
    <source>
        <dbReference type="EMBL" id="SFV56208.1"/>
    </source>
</evidence>
<accession>A0A1W1BRH7</accession>
<evidence type="ECO:0008006" key="2">
    <source>
        <dbReference type="Google" id="ProtNLM"/>
    </source>
</evidence>
<dbReference type="EMBL" id="FPHE01000067">
    <property type="protein sequence ID" value="SFV56208.1"/>
    <property type="molecule type" value="Genomic_DNA"/>
</dbReference>
<sequence>MKKTLLLISLSITLFAQDPLKGILENSSSFLSGGIVHQNIDEYENTQALNLSYSYMNLDRWGFDVGYAQSFYKGKHQKSNEEKNFSSAYLFTTYLIPLSSSVGFKSKAGYAKNKNADDGLAYGVELIFQLNQHSGFSLGFQKMDKHINYFMMNTIYKL</sequence>
<reference evidence="1" key="1">
    <citation type="submission" date="2016-10" db="EMBL/GenBank/DDBJ databases">
        <authorList>
            <person name="de Groot N.N."/>
        </authorList>
    </citation>
    <scope>NUCLEOTIDE SEQUENCE</scope>
</reference>